<protein>
    <submittedName>
        <fullName evidence="1">Uncharacterized protein</fullName>
    </submittedName>
</protein>
<dbReference type="Proteomes" id="UP000011944">
    <property type="component" value="Unassembled WGS sequence"/>
</dbReference>
<name>M1ZXE4_CLOBO</name>
<evidence type="ECO:0000313" key="2">
    <source>
        <dbReference type="Proteomes" id="UP000011944"/>
    </source>
</evidence>
<gene>
    <name evidence="1" type="ORF">CFSAN001627_11318</name>
</gene>
<reference evidence="1 2" key="1">
    <citation type="submission" date="2012-10" db="EMBL/GenBank/DDBJ databases">
        <authorList>
            <person name="Strain E.A."/>
            <person name="Brown E."/>
            <person name="Allard M.W."/>
            <person name="Gonzalez-Escalona N."/>
            <person name="Timme R."/>
        </authorList>
    </citation>
    <scope>NUCLEOTIDE SEQUENCE [LARGE SCALE GENOMIC DNA]</scope>
    <source>
        <strain evidence="1 2">CFSAN001627</strain>
    </source>
</reference>
<dbReference type="AlphaFoldDB" id="M1ZXE4"/>
<comment type="caution">
    <text evidence="1">The sequence shown here is derived from an EMBL/GenBank/DDBJ whole genome shotgun (WGS) entry which is preliminary data.</text>
</comment>
<dbReference type="EMBL" id="AMXI01000661">
    <property type="protein sequence ID" value="EKN41735.1"/>
    <property type="molecule type" value="Genomic_DNA"/>
</dbReference>
<dbReference type="PATRIC" id="fig|1232189.3.peg.1799"/>
<accession>M1ZXE4</accession>
<proteinExistence type="predicted"/>
<reference evidence="1 2" key="2">
    <citation type="submission" date="2013-03" db="EMBL/GenBank/DDBJ databases">
        <title>Diversity in Clostridium botulinum.</title>
        <authorList>
            <person name="Timme R.E."/>
            <person name="Allard M."/>
            <person name="Luo Y."/>
            <person name="Strain E."/>
            <person name="Gonzalez-Escalona N."/>
            <person name="Brown E."/>
        </authorList>
    </citation>
    <scope>NUCLEOTIDE SEQUENCE [LARGE SCALE GENOMIC DNA]</scope>
    <source>
        <strain evidence="1 2">CFSAN001627</strain>
    </source>
</reference>
<sequence length="63" mass="7671">MKIINTSYFQSNSLKIVQIDLYEAMKSCYIPKYKELMEEVSPNDHKFEDIIKRTKDFYIERML</sequence>
<evidence type="ECO:0000313" key="1">
    <source>
        <dbReference type="EMBL" id="EKN41735.1"/>
    </source>
</evidence>
<organism evidence="1 2">
    <name type="scientific">Clostridium botulinum CFSAN001627</name>
    <dbReference type="NCBI Taxonomy" id="1232189"/>
    <lineage>
        <taxon>Bacteria</taxon>
        <taxon>Bacillati</taxon>
        <taxon>Bacillota</taxon>
        <taxon>Clostridia</taxon>
        <taxon>Eubacteriales</taxon>
        <taxon>Clostridiaceae</taxon>
        <taxon>Clostridium</taxon>
    </lineage>
</organism>